<comment type="catalytic activity">
    <reaction evidence="12">
        <text>a hydroperoxide + [thioredoxin]-dithiol = an alcohol + [thioredoxin]-disulfide + H2O</text>
        <dbReference type="Rhea" id="RHEA:62620"/>
        <dbReference type="Rhea" id="RHEA-COMP:10698"/>
        <dbReference type="Rhea" id="RHEA-COMP:10700"/>
        <dbReference type="ChEBI" id="CHEBI:15377"/>
        <dbReference type="ChEBI" id="CHEBI:29950"/>
        <dbReference type="ChEBI" id="CHEBI:30879"/>
        <dbReference type="ChEBI" id="CHEBI:35924"/>
        <dbReference type="ChEBI" id="CHEBI:50058"/>
        <dbReference type="EC" id="1.11.1.24"/>
    </reaction>
</comment>
<evidence type="ECO:0000256" key="5">
    <source>
        <dbReference type="ARBA" id="ARBA00022862"/>
    </source>
</evidence>
<dbReference type="PANTHER" id="PTHR42801:SF4">
    <property type="entry name" value="AHPC_TSA FAMILY PROTEIN"/>
    <property type="match status" value="1"/>
</dbReference>
<dbReference type="Gene3D" id="3.40.30.10">
    <property type="entry name" value="Glutaredoxin"/>
    <property type="match status" value="1"/>
</dbReference>
<reference evidence="15 16" key="1">
    <citation type="submission" date="2018-10" db="EMBL/GenBank/DDBJ databases">
        <authorList>
            <person name="Li J."/>
        </authorList>
    </citation>
    <scope>NUCLEOTIDE SEQUENCE [LARGE SCALE GENOMIC DNA]</scope>
    <source>
        <strain evidence="15 16">ZD1-4</strain>
    </source>
</reference>
<comment type="function">
    <text evidence="1">Thiol-specific peroxidase that catalyzes the reduction of hydrogen peroxide and organic hydroperoxides to water and alcohols, respectively. Plays a role in cell protection against oxidative stress by detoxifying peroxides and as sensor of hydrogen peroxide-mediated signaling events.</text>
</comment>
<dbReference type="PIRSF" id="PIRSF000239">
    <property type="entry name" value="AHPC"/>
    <property type="match status" value="1"/>
</dbReference>
<keyword evidence="4 15" id="KW-0575">Peroxidase</keyword>
<dbReference type="GO" id="GO:0045454">
    <property type="term" value="P:cell redox homeostasis"/>
    <property type="evidence" value="ECO:0007669"/>
    <property type="project" value="TreeGrafter"/>
</dbReference>
<keyword evidence="7" id="KW-1015">Disulfide bond</keyword>
<dbReference type="PANTHER" id="PTHR42801">
    <property type="entry name" value="THIOREDOXIN-DEPENDENT PEROXIDE REDUCTASE"/>
    <property type="match status" value="1"/>
</dbReference>
<evidence type="ECO:0000256" key="2">
    <source>
        <dbReference type="ARBA" id="ARBA00011245"/>
    </source>
</evidence>
<keyword evidence="5" id="KW-0049">Antioxidant</keyword>
<dbReference type="Pfam" id="PF00578">
    <property type="entry name" value="AhpC-TSA"/>
    <property type="match status" value="1"/>
</dbReference>
<dbReference type="GO" id="GO:0008379">
    <property type="term" value="F:thioredoxin peroxidase activity"/>
    <property type="evidence" value="ECO:0007669"/>
    <property type="project" value="TreeGrafter"/>
</dbReference>
<dbReference type="InterPro" id="IPR050924">
    <property type="entry name" value="Peroxiredoxin_BCP/PrxQ"/>
</dbReference>
<evidence type="ECO:0000256" key="9">
    <source>
        <dbReference type="ARBA" id="ARBA00032824"/>
    </source>
</evidence>
<dbReference type="EC" id="1.11.1.24" evidence="3"/>
<evidence type="ECO:0000256" key="13">
    <source>
        <dbReference type="PIRSR" id="PIRSR000239-1"/>
    </source>
</evidence>
<accession>A0A3L7ITN0</accession>
<dbReference type="NCBIfam" id="NF006960">
    <property type="entry name" value="PRK09437.1"/>
    <property type="match status" value="1"/>
</dbReference>
<feature type="active site" description="Cysteine sulfenic acid (-SOH) intermediate; for peroxidase activity" evidence="13">
    <location>
        <position position="60"/>
    </location>
</feature>
<sequence>MTNSTSPEPTQSDASVRLSAGDAAPAFTLTDSEGASVSLADFAGSKVILYFYPAAMTPGCTTQACDFRDSLGSLQGAGYTVLGISKDKPETLKTFAERDALTFPLLSDQDLDVHQAYGAYGEKNSYGRILTGVLRSTFVIDESGSIELALYNVKATGHVASLRKKLKIA</sequence>
<name>A0A3L7ITN0_9MICO</name>
<dbReference type="PROSITE" id="PS51352">
    <property type="entry name" value="THIOREDOXIN_2"/>
    <property type="match status" value="1"/>
</dbReference>
<dbReference type="InterPro" id="IPR024706">
    <property type="entry name" value="Peroxiredoxin_AhpC-typ"/>
</dbReference>
<dbReference type="GO" id="GO:0034599">
    <property type="term" value="P:cellular response to oxidative stress"/>
    <property type="evidence" value="ECO:0007669"/>
    <property type="project" value="TreeGrafter"/>
</dbReference>
<evidence type="ECO:0000313" key="15">
    <source>
        <dbReference type="EMBL" id="RLQ81490.1"/>
    </source>
</evidence>
<comment type="subunit">
    <text evidence="2">Monomer.</text>
</comment>
<dbReference type="OrthoDB" id="9812811at2"/>
<dbReference type="InterPro" id="IPR036249">
    <property type="entry name" value="Thioredoxin-like_sf"/>
</dbReference>
<evidence type="ECO:0000313" key="16">
    <source>
        <dbReference type="Proteomes" id="UP000282460"/>
    </source>
</evidence>
<evidence type="ECO:0000256" key="4">
    <source>
        <dbReference type="ARBA" id="ARBA00022559"/>
    </source>
</evidence>
<dbReference type="SUPFAM" id="SSF52833">
    <property type="entry name" value="Thioredoxin-like"/>
    <property type="match status" value="1"/>
</dbReference>
<dbReference type="InterPro" id="IPR000866">
    <property type="entry name" value="AhpC/TSA"/>
</dbReference>
<evidence type="ECO:0000256" key="3">
    <source>
        <dbReference type="ARBA" id="ARBA00013017"/>
    </source>
</evidence>
<evidence type="ECO:0000256" key="6">
    <source>
        <dbReference type="ARBA" id="ARBA00023002"/>
    </source>
</evidence>
<organism evidence="15 16">
    <name type="scientific">Mycetocola zhadangensis</name>
    <dbReference type="NCBI Taxonomy" id="1164595"/>
    <lineage>
        <taxon>Bacteria</taxon>
        <taxon>Bacillati</taxon>
        <taxon>Actinomycetota</taxon>
        <taxon>Actinomycetes</taxon>
        <taxon>Micrococcales</taxon>
        <taxon>Microbacteriaceae</taxon>
        <taxon>Mycetocola</taxon>
    </lineage>
</organism>
<proteinExistence type="inferred from homology"/>
<dbReference type="EMBL" id="RCWJ01000004">
    <property type="protein sequence ID" value="RLQ81490.1"/>
    <property type="molecule type" value="Genomic_DNA"/>
</dbReference>
<dbReference type="CDD" id="cd03017">
    <property type="entry name" value="PRX_BCP"/>
    <property type="match status" value="1"/>
</dbReference>
<dbReference type="GO" id="GO:0005737">
    <property type="term" value="C:cytoplasm"/>
    <property type="evidence" value="ECO:0007669"/>
    <property type="project" value="TreeGrafter"/>
</dbReference>
<dbReference type="Proteomes" id="UP000282460">
    <property type="component" value="Unassembled WGS sequence"/>
</dbReference>
<evidence type="ECO:0000259" key="14">
    <source>
        <dbReference type="PROSITE" id="PS51352"/>
    </source>
</evidence>
<dbReference type="FunFam" id="3.40.30.10:FF:000007">
    <property type="entry name" value="Thioredoxin-dependent thiol peroxidase"/>
    <property type="match status" value="1"/>
</dbReference>
<dbReference type="RefSeq" id="WP_121660400.1">
    <property type="nucleotide sequence ID" value="NZ_BMEK01000003.1"/>
</dbReference>
<evidence type="ECO:0000256" key="10">
    <source>
        <dbReference type="ARBA" id="ARBA00038489"/>
    </source>
</evidence>
<comment type="caution">
    <text evidence="15">The sequence shown here is derived from an EMBL/GenBank/DDBJ whole genome shotgun (WGS) entry which is preliminary data.</text>
</comment>
<feature type="domain" description="Thioredoxin" evidence="14">
    <location>
        <begin position="18"/>
        <end position="169"/>
    </location>
</feature>
<dbReference type="AlphaFoldDB" id="A0A3L7ITN0"/>
<keyword evidence="6 15" id="KW-0560">Oxidoreductase</keyword>
<evidence type="ECO:0000256" key="11">
    <source>
        <dbReference type="ARBA" id="ARBA00041373"/>
    </source>
</evidence>
<evidence type="ECO:0000256" key="1">
    <source>
        <dbReference type="ARBA" id="ARBA00003330"/>
    </source>
</evidence>
<comment type="similarity">
    <text evidence="10">Belongs to the peroxiredoxin family. BCP/PrxQ subfamily.</text>
</comment>
<protein>
    <recommendedName>
        <fullName evidence="3">thioredoxin-dependent peroxiredoxin</fullName>
        <ecNumber evidence="3">1.11.1.24</ecNumber>
    </recommendedName>
    <alternativeName>
        <fullName evidence="11">Bacterioferritin comigratory protein</fullName>
    </alternativeName>
    <alternativeName>
        <fullName evidence="9">Thioredoxin peroxidase</fullName>
    </alternativeName>
</protein>
<dbReference type="InterPro" id="IPR013766">
    <property type="entry name" value="Thioredoxin_domain"/>
</dbReference>
<keyword evidence="8" id="KW-0676">Redox-active center</keyword>
<evidence type="ECO:0000256" key="12">
    <source>
        <dbReference type="ARBA" id="ARBA00049091"/>
    </source>
</evidence>
<evidence type="ECO:0000256" key="7">
    <source>
        <dbReference type="ARBA" id="ARBA00023157"/>
    </source>
</evidence>
<gene>
    <name evidence="15" type="ORF">D9V28_14170</name>
</gene>
<evidence type="ECO:0000256" key="8">
    <source>
        <dbReference type="ARBA" id="ARBA00023284"/>
    </source>
</evidence>
<keyword evidence="16" id="KW-1185">Reference proteome</keyword>